<sequence>MSGARRAVVCLPTYNEKENLEAILTAILASAPEVDVLVIDDNSPDGTGQLADAYAARDPRVKVLHRAGKQGLGKAYLAGFAWALERGYDLVLEMDADFSHDPKYLPVMLAKSRDADLVLGSRYVPGGGTVNWGVGRKILSRGGSLYARTILGVGVRDLTGGFKCFRKEVLEAIDLGSVECSGYAFQIELTYRAIRRGFTVAEVPIVFADRRVGHSKMSKKIVLEAIRKVWSIRFSPFARAEGRNKAPRAA</sequence>
<dbReference type="Gene3D" id="3.90.550.10">
    <property type="entry name" value="Spore Coat Polysaccharide Biosynthesis Protein SpsA, Chain A"/>
    <property type="match status" value="1"/>
</dbReference>
<dbReference type="CDD" id="cd06442">
    <property type="entry name" value="DPM1_like"/>
    <property type="match status" value="1"/>
</dbReference>
<dbReference type="InterPro" id="IPR001173">
    <property type="entry name" value="Glyco_trans_2-like"/>
</dbReference>
<evidence type="ECO:0000256" key="3">
    <source>
        <dbReference type="ARBA" id="ARBA00022679"/>
    </source>
</evidence>
<keyword evidence="6" id="KW-1185">Reference proteome</keyword>
<dbReference type="Pfam" id="PF00535">
    <property type="entry name" value="Glycos_transf_2"/>
    <property type="match status" value="1"/>
</dbReference>
<evidence type="ECO:0000313" key="5">
    <source>
        <dbReference type="EMBL" id="BDG06046.1"/>
    </source>
</evidence>
<dbReference type="SUPFAM" id="SSF53448">
    <property type="entry name" value="Nucleotide-diphospho-sugar transferases"/>
    <property type="match status" value="1"/>
</dbReference>
<evidence type="ECO:0000259" key="4">
    <source>
        <dbReference type="Pfam" id="PF00535"/>
    </source>
</evidence>
<accession>A0ABN6MZF7</accession>
<keyword evidence="3" id="KW-0808">Transferase</keyword>
<dbReference type="PANTHER" id="PTHR43398">
    <property type="entry name" value="DOLICHOL-PHOSPHATE MANNOSYLTRANSFERASE SUBUNIT 1"/>
    <property type="match status" value="1"/>
</dbReference>
<dbReference type="InterPro" id="IPR039528">
    <property type="entry name" value="DPM1-like"/>
</dbReference>
<dbReference type="RefSeq" id="WP_248355321.1">
    <property type="nucleotide sequence ID" value="NZ_AP025591.1"/>
</dbReference>
<dbReference type="GO" id="GO:0016757">
    <property type="term" value="F:glycosyltransferase activity"/>
    <property type="evidence" value="ECO:0007669"/>
    <property type="project" value="UniProtKB-KW"/>
</dbReference>
<reference evidence="6" key="1">
    <citation type="journal article" date="2022" name="Int. J. Syst. Evol. Microbiol.">
        <title>Anaeromyxobacter oryzae sp. nov., Anaeromyxobacter diazotrophicus sp. nov. and Anaeromyxobacter paludicola sp. nov., isolated from paddy soils.</title>
        <authorList>
            <person name="Itoh H."/>
            <person name="Xu Z."/>
            <person name="Mise K."/>
            <person name="Masuda Y."/>
            <person name="Ushijima N."/>
            <person name="Hayakawa C."/>
            <person name="Shiratori Y."/>
            <person name="Senoo K."/>
        </authorList>
    </citation>
    <scope>NUCLEOTIDE SEQUENCE [LARGE SCALE GENOMIC DNA]</scope>
    <source>
        <strain evidence="6">Red232</strain>
    </source>
</reference>
<dbReference type="PANTHER" id="PTHR43398:SF1">
    <property type="entry name" value="DOLICHOL-PHOSPHATE MANNOSYLTRANSFERASE SUBUNIT 1"/>
    <property type="match status" value="1"/>
</dbReference>
<dbReference type="Proteomes" id="UP001162891">
    <property type="component" value="Chromosome"/>
</dbReference>
<evidence type="ECO:0000256" key="1">
    <source>
        <dbReference type="ARBA" id="ARBA00006739"/>
    </source>
</evidence>
<comment type="similarity">
    <text evidence="1">Belongs to the glycosyltransferase 2 family.</text>
</comment>
<gene>
    <name evidence="5" type="ORF">AMOR_50420</name>
</gene>
<proteinExistence type="inferred from homology"/>
<evidence type="ECO:0000256" key="2">
    <source>
        <dbReference type="ARBA" id="ARBA00022676"/>
    </source>
</evidence>
<protein>
    <submittedName>
        <fullName evidence="5">Dolichol-phosphate mannosyltransferase</fullName>
    </submittedName>
</protein>
<dbReference type="EMBL" id="AP025591">
    <property type="protein sequence ID" value="BDG06046.1"/>
    <property type="molecule type" value="Genomic_DNA"/>
</dbReference>
<feature type="domain" description="Glycosyltransferase 2-like" evidence="4">
    <location>
        <begin position="9"/>
        <end position="173"/>
    </location>
</feature>
<keyword evidence="2 5" id="KW-0328">Glycosyltransferase</keyword>
<evidence type="ECO:0000313" key="6">
    <source>
        <dbReference type="Proteomes" id="UP001162891"/>
    </source>
</evidence>
<name>A0ABN6MZF7_9BACT</name>
<dbReference type="InterPro" id="IPR029044">
    <property type="entry name" value="Nucleotide-diphossugar_trans"/>
</dbReference>
<organism evidence="5 6">
    <name type="scientific">Anaeromyxobacter oryzae</name>
    <dbReference type="NCBI Taxonomy" id="2918170"/>
    <lineage>
        <taxon>Bacteria</taxon>
        <taxon>Pseudomonadati</taxon>
        <taxon>Myxococcota</taxon>
        <taxon>Myxococcia</taxon>
        <taxon>Myxococcales</taxon>
        <taxon>Cystobacterineae</taxon>
        <taxon>Anaeromyxobacteraceae</taxon>
        <taxon>Anaeromyxobacter</taxon>
    </lineage>
</organism>